<accession>A0A3L8D2W9</accession>
<reference evidence="4" key="1">
    <citation type="journal article" date="2018" name="Genome Res.">
        <title>The genomic architecture and molecular evolution of ant odorant receptors.</title>
        <authorList>
            <person name="McKenzie S.K."/>
            <person name="Kronauer D.J.C."/>
        </authorList>
    </citation>
    <scope>NUCLEOTIDE SEQUENCE [LARGE SCALE GENOMIC DNA]</scope>
    <source>
        <strain evidence="4">Clonal line C1</strain>
    </source>
</reference>
<dbReference type="EMBL" id="QOIP01000014">
    <property type="protein sequence ID" value="RLU14842.1"/>
    <property type="molecule type" value="Genomic_DNA"/>
</dbReference>
<organism evidence="4">
    <name type="scientific">Ooceraea biroi</name>
    <name type="common">Clonal raider ant</name>
    <name type="synonym">Cerapachys biroi</name>
    <dbReference type="NCBI Taxonomy" id="2015173"/>
    <lineage>
        <taxon>Eukaryota</taxon>
        <taxon>Metazoa</taxon>
        <taxon>Ecdysozoa</taxon>
        <taxon>Arthropoda</taxon>
        <taxon>Hexapoda</taxon>
        <taxon>Insecta</taxon>
        <taxon>Pterygota</taxon>
        <taxon>Neoptera</taxon>
        <taxon>Endopterygota</taxon>
        <taxon>Hymenoptera</taxon>
        <taxon>Apocrita</taxon>
        <taxon>Aculeata</taxon>
        <taxon>Formicoidea</taxon>
        <taxon>Formicidae</taxon>
        <taxon>Dorylinae</taxon>
        <taxon>Ooceraea</taxon>
    </lineage>
</organism>
<proteinExistence type="predicted"/>
<protein>
    <recommendedName>
        <fullName evidence="3">DUF4806 domain-containing protein</fullName>
    </recommendedName>
</protein>
<feature type="domain" description="DUF4806" evidence="3">
    <location>
        <begin position="521"/>
        <end position="602"/>
    </location>
</feature>
<dbReference type="PANTHER" id="PTHR34153">
    <property type="entry name" value="SI:CH211-262H13.3-RELATED-RELATED"/>
    <property type="match status" value="1"/>
</dbReference>
<sequence>MVYKRIGKRKRKKLGYKDWWDKECTRKKREIIRRYRKWKKGTGRREDFINSKRELQELLVKKKAEKREKEMQQLKGLRNEKEIWDFINKRRTKREWINNEIHKEEWRKYFMELLDGHEKHTAEEEEHQKRDGSQQEESEDRKVRTEEEIRIEKEELQELESEEIWRAHLGNMCLVHSRGETVEIPCRLARLRCQYSGVVCHHHCRCVDSLGGVKWRDVAATPNVDVRHMRILGRRYNLTRTSYKFLEIGLSIPPTADAVVVHIVLGVTAGKEILLTSEMWKGLVDSRAIICDNLARDNGEHGLSPPMQLGDLTVRFATINSQPTIRLDTPSGRLTLSAPTVRFLYGLRHCVQRVIATMTGVVGRAEAKLRAFRHIAACVEDPSGALKAISCSADFNRNDLLDCELLVMVFASLRKADEKAKTVLFTSDMDTDKEAKSQRKVRAQKKQSSSESEEEEPHINLPLAPCPPKLDYLKRLTREIVTVKYDVRQTLSLLDILIKRTNTEPEANRNTEQIPFEDVETRFPLQTAEELMEVEDILKQRDSRHNAAIRSYVKSIGGINVNDAVKKTLYKIFSNKLAEKYNWEGRCGKEPLQKLEIIKVIFSCILKNIPDTDHVKIQLRIMEWFQHSKARHQNEEKRKTQCDDDASAD</sequence>
<evidence type="ECO:0000256" key="2">
    <source>
        <dbReference type="SAM" id="MobiDB-lite"/>
    </source>
</evidence>
<feature type="region of interest" description="Disordered" evidence="2">
    <location>
        <begin position="630"/>
        <end position="649"/>
    </location>
</feature>
<dbReference type="PANTHER" id="PTHR34153:SF2">
    <property type="entry name" value="SI:CH211-262H13.3-RELATED"/>
    <property type="match status" value="1"/>
</dbReference>
<feature type="coiled-coil region" evidence="1">
    <location>
        <begin position="52"/>
        <end position="80"/>
    </location>
</feature>
<dbReference type="OrthoDB" id="7553904at2759"/>
<name>A0A3L8D2W9_OOCBI</name>
<dbReference type="InterPro" id="IPR032071">
    <property type="entry name" value="DUF4806"/>
</dbReference>
<feature type="compositionally biased region" description="Basic and acidic residues" evidence="2">
    <location>
        <begin position="632"/>
        <end position="642"/>
    </location>
</feature>
<dbReference type="AlphaFoldDB" id="A0A3L8D2W9"/>
<evidence type="ECO:0000313" key="4">
    <source>
        <dbReference type="EMBL" id="RLU14842.1"/>
    </source>
</evidence>
<evidence type="ECO:0000259" key="3">
    <source>
        <dbReference type="Pfam" id="PF16064"/>
    </source>
</evidence>
<dbReference type="Pfam" id="PF16064">
    <property type="entry name" value="DUF4806"/>
    <property type="match status" value="1"/>
</dbReference>
<comment type="caution">
    <text evidence="4">The sequence shown here is derived from an EMBL/GenBank/DDBJ whole genome shotgun (WGS) entry which is preliminary data.</text>
</comment>
<evidence type="ECO:0000256" key="1">
    <source>
        <dbReference type="SAM" id="Coils"/>
    </source>
</evidence>
<keyword evidence="1" id="KW-0175">Coiled coil</keyword>
<feature type="region of interest" description="Disordered" evidence="2">
    <location>
        <begin position="434"/>
        <end position="461"/>
    </location>
</feature>
<gene>
    <name evidence="4" type="ORF">DMN91_012729</name>
</gene>
<feature type="region of interest" description="Disordered" evidence="2">
    <location>
        <begin position="120"/>
        <end position="146"/>
    </location>
</feature>
<dbReference type="Proteomes" id="UP000279307">
    <property type="component" value="Chromosome 14"/>
</dbReference>
<reference evidence="4" key="2">
    <citation type="submission" date="2018-07" db="EMBL/GenBank/DDBJ databases">
        <authorList>
            <person name="Mckenzie S.K."/>
            <person name="Kronauer D.J.C."/>
        </authorList>
    </citation>
    <scope>NUCLEOTIDE SEQUENCE</scope>
    <source>
        <strain evidence="4">Clonal line C1</strain>
    </source>
</reference>